<protein>
    <submittedName>
        <fullName evidence="1">Uncharacterized protein</fullName>
    </submittedName>
</protein>
<reference evidence="1" key="1">
    <citation type="journal article" date="2023" name="G3 (Bethesda)">
        <title>A reference genome for the long-term kleptoplast-retaining sea slug Elysia crispata morphotype clarki.</title>
        <authorList>
            <person name="Eastman K.E."/>
            <person name="Pendleton A.L."/>
            <person name="Shaikh M.A."/>
            <person name="Suttiyut T."/>
            <person name="Ogas R."/>
            <person name="Tomko P."/>
            <person name="Gavelis G."/>
            <person name="Widhalm J.R."/>
            <person name="Wisecaver J.H."/>
        </authorList>
    </citation>
    <scope>NUCLEOTIDE SEQUENCE</scope>
    <source>
        <strain evidence="1">ECLA1</strain>
    </source>
</reference>
<sequence length="113" mass="12532">MGGGGGSPTLNLASETTATSLEQVEGEARRYVSQLSALISTKRVYHQTSSTLLSHHWLHRAWLTAQFYCLLSLKLIRAQQNFPTTGALHDPIKPQLVNFRHSSSLQNDRVKCA</sequence>
<dbReference type="EMBL" id="JAWDGP010004877">
    <property type="protein sequence ID" value="KAK3761504.1"/>
    <property type="molecule type" value="Genomic_DNA"/>
</dbReference>
<comment type="caution">
    <text evidence="1">The sequence shown here is derived from an EMBL/GenBank/DDBJ whole genome shotgun (WGS) entry which is preliminary data.</text>
</comment>
<evidence type="ECO:0000313" key="1">
    <source>
        <dbReference type="EMBL" id="KAK3761504.1"/>
    </source>
</evidence>
<name>A0AAE1D8L4_9GAST</name>
<evidence type="ECO:0000313" key="2">
    <source>
        <dbReference type="Proteomes" id="UP001283361"/>
    </source>
</evidence>
<dbReference type="Proteomes" id="UP001283361">
    <property type="component" value="Unassembled WGS sequence"/>
</dbReference>
<accession>A0AAE1D8L4</accession>
<dbReference type="AlphaFoldDB" id="A0AAE1D8L4"/>
<proteinExistence type="predicted"/>
<keyword evidence="2" id="KW-1185">Reference proteome</keyword>
<organism evidence="1 2">
    <name type="scientific">Elysia crispata</name>
    <name type="common">lettuce slug</name>
    <dbReference type="NCBI Taxonomy" id="231223"/>
    <lineage>
        <taxon>Eukaryota</taxon>
        <taxon>Metazoa</taxon>
        <taxon>Spiralia</taxon>
        <taxon>Lophotrochozoa</taxon>
        <taxon>Mollusca</taxon>
        <taxon>Gastropoda</taxon>
        <taxon>Heterobranchia</taxon>
        <taxon>Euthyneura</taxon>
        <taxon>Panpulmonata</taxon>
        <taxon>Sacoglossa</taxon>
        <taxon>Placobranchoidea</taxon>
        <taxon>Plakobranchidae</taxon>
        <taxon>Elysia</taxon>
    </lineage>
</organism>
<gene>
    <name evidence="1" type="ORF">RRG08_016648</name>
</gene>